<evidence type="ECO:0000259" key="1">
    <source>
        <dbReference type="Pfam" id="PF26642"/>
    </source>
</evidence>
<evidence type="ECO:0000313" key="3">
    <source>
        <dbReference type="Proteomes" id="UP000651010"/>
    </source>
</evidence>
<organism evidence="2 3">
    <name type="scientific">Dyella acidiphila</name>
    <dbReference type="NCBI Taxonomy" id="2775866"/>
    <lineage>
        <taxon>Bacteria</taxon>
        <taxon>Pseudomonadati</taxon>
        <taxon>Pseudomonadota</taxon>
        <taxon>Gammaproteobacteria</taxon>
        <taxon>Lysobacterales</taxon>
        <taxon>Rhodanobacteraceae</taxon>
        <taxon>Dyella</taxon>
    </lineage>
</organism>
<dbReference type="RefSeq" id="WP_192553951.1">
    <property type="nucleotide sequence ID" value="NZ_JACZZA010000001.1"/>
</dbReference>
<reference evidence="2 3" key="1">
    <citation type="submission" date="2020-09" db="EMBL/GenBank/DDBJ databases">
        <title>Dyella sp. 7MK23 isolated from forest soil.</title>
        <authorList>
            <person name="Fu J."/>
        </authorList>
    </citation>
    <scope>NUCLEOTIDE SEQUENCE [LARGE SCALE GENOMIC DNA]</scope>
    <source>
        <strain evidence="2 3">7MK23</strain>
    </source>
</reference>
<evidence type="ECO:0000313" key="2">
    <source>
        <dbReference type="EMBL" id="MBE1159107.1"/>
    </source>
</evidence>
<sequence length="92" mass="10076">MEAIANISSPSIREVHYHLPESARQSLIQIRCELDIFATLASRTSSEEDDVVRLSPTALSQLFLRMSTQMGAALDGCLTPSAYKALGRQVNP</sequence>
<comment type="caution">
    <text evidence="2">The sequence shown here is derived from an EMBL/GenBank/DDBJ whole genome shotgun (WGS) entry which is preliminary data.</text>
</comment>
<feature type="domain" description="XAC0095-like" evidence="1">
    <location>
        <begin position="15"/>
        <end position="74"/>
    </location>
</feature>
<dbReference type="Pfam" id="PF26642">
    <property type="entry name" value="XAC0095_dom"/>
    <property type="match status" value="1"/>
</dbReference>
<dbReference type="InterPro" id="IPR058099">
    <property type="entry name" value="T3SS_XAC0095_dom"/>
</dbReference>
<dbReference type="EMBL" id="JACZZA010000001">
    <property type="protein sequence ID" value="MBE1159107.1"/>
    <property type="molecule type" value="Genomic_DNA"/>
</dbReference>
<name>A0ABR9G4X8_9GAMM</name>
<protein>
    <recommendedName>
        <fullName evidence="1">XAC0095-like domain-containing protein</fullName>
    </recommendedName>
</protein>
<accession>A0ABR9G4X8</accession>
<dbReference type="NCBIfam" id="NF047335">
    <property type="entry name" value="T3SS_XAC0095"/>
    <property type="match status" value="1"/>
</dbReference>
<gene>
    <name evidence="2" type="ORF">IGX34_01845</name>
</gene>
<keyword evidence="3" id="KW-1185">Reference proteome</keyword>
<proteinExistence type="predicted"/>
<dbReference type="Proteomes" id="UP000651010">
    <property type="component" value="Unassembled WGS sequence"/>
</dbReference>